<dbReference type="Proteomes" id="UP000282926">
    <property type="component" value="Unassembled WGS sequence"/>
</dbReference>
<dbReference type="SUPFAM" id="SSF56235">
    <property type="entry name" value="N-terminal nucleophile aminohydrolases (Ntn hydrolases)"/>
    <property type="match status" value="1"/>
</dbReference>
<protein>
    <submittedName>
        <fullName evidence="3">Penicillin acylase family protein</fullName>
    </submittedName>
</protein>
<proteinExistence type="inferred from homology"/>
<accession>A0ABY0CRM5</accession>
<evidence type="ECO:0000313" key="3">
    <source>
        <dbReference type="EMBL" id="RVU43168.1"/>
    </source>
</evidence>
<gene>
    <name evidence="3" type="ORF">EA187_13220</name>
</gene>
<dbReference type="InterPro" id="IPR029055">
    <property type="entry name" value="Ntn_hydrolases_N"/>
</dbReference>
<dbReference type="InterPro" id="IPR023343">
    <property type="entry name" value="Penicillin_amidase_dom1"/>
</dbReference>
<feature type="compositionally biased region" description="Polar residues" evidence="2">
    <location>
        <begin position="295"/>
        <end position="315"/>
    </location>
</feature>
<name>A0ABY0CRM5_9DELT</name>
<evidence type="ECO:0000256" key="2">
    <source>
        <dbReference type="SAM" id="MobiDB-lite"/>
    </source>
</evidence>
<keyword evidence="4" id="KW-1185">Reference proteome</keyword>
<evidence type="ECO:0000256" key="1">
    <source>
        <dbReference type="ARBA" id="ARBA00006586"/>
    </source>
</evidence>
<dbReference type="EMBL" id="SADD01000007">
    <property type="protein sequence ID" value="RVU43168.1"/>
    <property type="molecule type" value="Genomic_DNA"/>
</dbReference>
<comment type="caution">
    <text evidence="3">The sequence shown here is derived from an EMBL/GenBank/DDBJ whole genome shotgun (WGS) entry which is preliminary data.</text>
</comment>
<organism evidence="3 4">
    <name type="scientific">Lujinxingia sediminis</name>
    <dbReference type="NCBI Taxonomy" id="2480984"/>
    <lineage>
        <taxon>Bacteria</taxon>
        <taxon>Deltaproteobacteria</taxon>
        <taxon>Bradymonadales</taxon>
        <taxon>Lujinxingiaceae</taxon>
        <taxon>Lujinxingia</taxon>
    </lineage>
</organism>
<dbReference type="PANTHER" id="PTHR34218">
    <property type="entry name" value="PEPTIDASE S45 PENICILLIN AMIDASE"/>
    <property type="match status" value="1"/>
</dbReference>
<evidence type="ECO:0000313" key="4">
    <source>
        <dbReference type="Proteomes" id="UP000282926"/>
    </source>
</evidence>
<dbReference type="PANTHER" id="PTHR34218:SF3">
    <property type="entry name" value="ACYL-HOMOSERINE LACTONE ACYLASE PVDQ"/>
    <property type="match status" value="1"/>
</dbReference>
<dbReference type="InterPro" id="IPR002692">
    <property type="entry name" value="S45"/>
</dbReference>
<dbReference type="Gene3D" id="3.60.20.10">
    <property type="entry name" value="Glutamine Phosphoribosylpyrophosphate, subunit 1, domain 1"/>
    <property type="match status" value="3"/>
</dbReference>
<comment type="similarity">
    <text evidence="1">Belongs to the peptidase S45 family.</text>
</comment>
<dbReference type="Gene3D" id="1.10.439.10">
    <property type="entry name" value="Penicillin Amidohydrolase, domain 1"/>
    <property type="match status" value="1"/>
</dbReference>
<dbReference type="Pfam" id="PF01804">
    <property type="entry name" value="Penicil_amidase"/>
    <property type="match status" value="1"/>
</dbReference>
<feature type="region of interest" description="Disordered" evidence="2">
    <location>
        <begin position="290"/>
        <end position="315"/>
    </location>
</feature>
<feature type="region of interest" description="Disordered" evidence="2">
    <location>
        <begin position="46"/>
        <end position="71"/>
    </location>
</feature>
<reference evidence="3 4" key="1">
    <citation type="submission" date="2019-01" db="EMBL/GenBank/DDBJ databases">
        <title>Lujinxingia litoralis gen. nov., sp. nov. and Lujinxingia sediminis gen. nov., sp. nov., new members in the order Bradymonadales, isolated from coastal sediment.</title>
        <authorList>
            <person name="Li C.-M."/>
        </authorList>
    </citation>
    <scope>NUCLEOTIDE SEQUENCE [LARGE SCALE GENOMIC DNA]</scope>
    <source>
        <strain evidence="3 4">SEH01</strain>
    </source>
</reference>
<feature type="compositionally biased region" description="Low complexity" evidence="2">
    <location>
        <begin position="51"/>
        <end position="62"/>
    </location>
</feature>
<sequence>MLAAIPFEPMCIITYREILMHTLRTPALAIVLGAALLGPVACQDDDPTTEADTGTDVSTDTGTDADADPLSDDQRTLLDIEEVERWELPALSAPVHVIRTEGNIPHIYAENDVDAARVQGFITARDRYFMMDLTRRLGLGEVSALLGDAALSMDLETRLNGSRHVAERILEQATPEMRQVMEAYADGVNAYIAQVEAGALPAPSELELLGGILGASDPVDAMQPFEARDIAGLFATFIYESSYETGDMGRAAAYAQLETLFEGDAYEELRRAGALEDIWLNARPVKPLAAGTWGPPNTTPSTGLTLTPRAGTTPSVESGLMARLTASLDDFQERRGLRSHEKGFGSNAWAVSAEASATGTSLFAADGHLSLGIPSILYHVGLDTTVFGGTDRPHQFGLAIPGMPVVPVGTNGQVAWSFTQLSGDITDWYSEQIRLDENGLPAETLFEGEWRATTRINEVYEIADVPTLDSEGRTETIARYQTFDDRWIIDMEGVPADPDEELEAGTSLVRTHSGWVIPADVNNDGAIDAISFAYVGLQIGDIIGTFDRMARAGNIEDFRQATRGMIATSLNFVVSDAQGSVLFSGHQAVPCRDYLPRSEDGVWGEGAHPAMLLDGTTYGNFQIPLIDGVIDSSHQDDPYRCVIPLDESPALANPPQGFVATANNDPVGVSLDSNLFNGQRYIGGPWDVGFRADRISRELTRYIDENSADIDAMAALQANTQSALGEHFSPAMIAAIDTMEALRALDPSELEAWESRALASYEPIRDKALDVQTRLQAWAQRGYWARSGVETFYNSPTEDDRLDAVATTLFNVWFGDFQRAVFDDEGLPGIWQSGGTGGRIRLLSSMLEGRGEGNPAGLASYNEESGESIFFDVRASAELERSEEILMGALVDALDFLASEPTSAGVGGFGSEDFDTYLWGLRHHAKFESLLADFLRDQPAFAPLADRFSITARRLPLAEDLGRNDPRRGIQWFPRDGDQYNVDAANPGISGRSFTYGSGPVNRLVVSLGGERVEGRTIIPGGQSGLIDSEHFDDQAALWLGDQALPLRFEPDAVAQGATGREVFAP</sequence>